<dbReference type="STRING" id="1236220.SAMN04488112_104188"/>
<evidence type="ECO:0000313" key="4">
    <source>
        <dbReference type="Proteomes" id="UP000199387"/>
    </source>
</evidence>
<feature type="transmembrane region" description="Helical" evidence="2">
    <location>
        <begin position="73"/>
        <end position="94"/>
    </location>
</feature>
<keyword evidence="4" id="KW-1185">Reference proteome</keyword>
<feature type="transmembrane region" description="Helical" evidence="2">
    <location>
        <begin position="169"/>
        <end position="193"/>
    </location>
</feature>
<dbReference type="OrthoDB" id="2989283at2"/>
<gene>
    <name evidence="3" type="ORF">SAMN04488112_104188</name>
</gene>
<evidence type="ECO:0008006" key="5">
    <source>
        <dbReference type="Google" id="ProtNLM"/>
    </source>
</evidence>
<feature type="transmembrane region" description="Helical" evidence="2">
    <location>
        <begin position="20"/>
        <end position="53"/>
    </location>
</feature>
<protein>
    <recommendedName>
        <fullName evidence="5">Membrane domain of glycerophosphoryl diester phosphodiesterase</fullName>
    </recommendedName>
</protein>
<keyword evidence="2" id="KW-1133">Transmembrane helix</keyword>
<keyword evidence="2" id="KW-0472">Membrane</keyword>
<dbReference type="EMBL" id="FMZA01000004">
    <property type="protein sequence ID" value="SDC22237.1"/>
    <property type="molecule type" value="Genomic_DNA"/>
</dbReference>
<feature type="transmembrane region" description="Helical" evidence="2">
    <location>
        <begin position="259"/>
        <end position="282"/>
    </location>
</feature>
<evidence type="ECO:0000256" key="2">
    <source>
        <dbReference type="SAM" id="Phobius"/>
    </source>
</evidence>
<dbReference type="RefSeq" id="WP_091567051.1">
    <property type="nucleotide sequence ID" value="NZ_FMZA01000004.1"/>
</dbReference>
<name>A0A1G6JU59_9BACL</name>
<dbReference type="AlphaFoldDB" id="A0A1G6JU59"/>
<feature type="transmembrane region" description="Helical" evidence="2">
    <location>
        <begin position="128"/>
        <end position="149"/>
    </location>
</feature>
<feature type="region of interest" description="Disordered" evidence="1">
    <location>
        <begin position="303"/>
        <end position="360"/>
    </location>
</feature>
<evidence type="ECO:0000256" key="1">
    <source>
        <dbReference type="SAM" id="MobiDB-lite"/>
    </source>
</evidence>
<sequence length="360" mass="39759">MVTYFQLFGRHGLKMWGTFLLGTLMAQVINMIMAVIFYFVGAAVFLASIGLNLEDLQSGTSPEEMFSGFEPGAFLVVILLLLLWIILQSFVSCFQMAGSYGMASEAVLDGSTSIGTYFQTGFRYFWKFFLQCILILLFSLPLLIPFGLADLGILFSDEAGSTIGLGISWFFWFVFGGGLLMYFFSVMFAPVILTSENMGPWQSLRYSFQFTYRSFGKVFGTGLLNTLILLPFAVIFILLSLLMVPQGEEASLAAIGSTLLFILLTFLLVPLAQAAVLLMTALRYKIHLRKIVVPEAHELETAASETSASFEETPLAEREEPVSRPADPFSPPESVSLDEPSPAGDEQSKPLDSEEKDPRS</sequence>
<accession>A0A1G6JU59</accession>
<keyword evidence="2" id="KW-0812">Transmembrane</keyword>
<dbReference type="Proteomes" id="UP000199387">
    <property type="component" value="Unassembled WGS sequence"/>
</dbReference>
<evidence type="ECO:0000313" key="3">
    <source>
        <dbReference type="EMBL" id="SDC22237.1"/>
    </source>
</evidence>
<organism evidence="3 4">
    <name type="scientific">Melghirimyces thermohalophilus</name>
    <dbReference type="NCBI Taxonomy" id="1236220"/>
    <lineage>
        <taxon>Bacteria</taxon>
        <taxon>Bacillati</taxon>
        <taxon>Bacillota</taxon>
        <taxon>Bacilli</taxon>
        <taxon>Bacillales</taxon>
        <taxon>Thermoactinomycetaceae</taxon>
        <taxon>Melghirimyces</taxon>
    </lineage>
</organism>
<feature type="compositionally biased region" description="Basic and acidic residues" evidence="1">
    <location>
        <begin position="346"/>
        <end position="360"/>
    </location>
</feature>
<proteinExistence type="predicted"/>
<reference evidence="3 4" key="1">
    <citation type="submission" date="2016-10" db="EMBL/GenBank/DDBJ databases">
        <authorList>
            <person name="de Groot N.N."/>
        </authorList>
    </citation>
    <scope>NUCLEOTIDE SEQUENCE [LARGE SCALE GENOMIC DNA]</scope>
    <source>
        <strain evidence="3 4">DSM 45514</strain>
    </source>
</reference>
<feature type="transmembrane region" description="Helical" evidence="2">
    <location>
        <begin position="214"/>
        <end position="239"/>
    </location>
</feature>